<comment type="caution">
    <text evidence="1">The sequence shown here is derived from an EMBL/GenBank/DDBJ whole genome shotgun (WGS) entry which is preliminary data.</text>
</comment>
<dbReference type="EMBL" id="JQSG02000001">
    <property type="protein sequence ID" value="OBS10777.1"/>
    <property type="molecule type" value="Genomic_DNA"/>
</dbReference>
<keyword evidence="2" id="KW-1185">Reference proteome</keyword>
<reference evidence="1 2" key="1">
    <citation type="journal article" date="2014" name="Genome Announc.">
        <title>Draft Genome Sequence of the Iron-Oxidizing, Acidophilic, and Halotolerant 'Thiobacillus prosperus' Type Strain DSM 5130.</title>
        <authorList>
            <person name="Ossandon F.J."/>
            <person name="Cardenas J.P."/>
            <person name="Corbett M."/>
            <person name="Quatrini R."/>
            <person name="Holmes D.S."/>
            <person name="Watkin E."/>
        </authorList>
    </citation>
    <scope>NUCLEOTIDE SEQUENCE [LARGE SCALE GENOMIC DNA]</scope>
    <source>
        <strain evidence="1 2">DSM 5130</strain>
    </source>
</reference>
<proteinExistence type="predicted"/>
<organism evidence="1 2">
    <name type="scientific">Acidihalobacter prosperus</name>
    <dbReference type="NCBI Taxonomy" id="160660"/>
    <lineage>
        <taxon>Bacteria</taxon>
        <taxon>Pseudomonadati</taxon>
        <taxon>Pseudomonadota</taxon>
        <taxon>Gammaproteobacteria</taxon>
        <taxon>Chromatiales</taxon>
        <taxon>Ectothiorhodospiraceae</taxon>
        <taxon>Acidihalobacter</taxon>
    </lineage>
</organism>
<evidence type="ECO:0000313" key="2">
    <source>
        <dbReference type="Proteomes" id="UP000029273"/>
    </source>
</evidence>
<name>A0A1A6C882_9GAMM</name>
<accession>A0A1A6C882</accession>
<gene>
    <name evidence="1" type="ORF">Thpro_020493</name>
</gene>
<dbReference type="Proteomes" id="UP000029273">
    <property type="component" value="Unassembled WGS sequence"/>
</dbReference>
<evidence type="ECO:0000313" key="1">
    <source>
        <dbReference type="EMBL" id="OBS10777.1"/>
    </source>
</evidence>
<protein>
    <submittedName>
        <fullName evidence="1">Uncharacterized protein</fullName>
    </submittedName>
</protein>
<dbReference type="AlphaFoldDB" id="A0A1A6C882"/>
<sequence length="66" mass="7387">MSRYTATISHHSVSNARQIKIDGTLLQAKRAASREFGDGFIAHTIVILDERGEVVAARKIGENRWH</sequence>